<feature type="non-terminal residue" evidence="1">
    <location>
        <position position="1"/>
    </location>
</feature>
<dbReference type="AlphaFoldDB" id="G5QQW8"/>
<evidence type="ECO:0000313" key="1">
    <source>
        <dbReference type="EMBL" id="EHC80272.1"/>
    </source>
</evidence>
<reference evidence="1 2" key="1">
    <citation type="journal article" date="2011" name="BMC Genomics">
        <title>Genome sequencing reveals diversification of virulence factor content and possible host adaptation in distinct subpopulations of Salmonella enterica.</title>
        <authorList>
            <person name="den Bakker H.C."/>
            <person name="Moreno Switt A.I."/>
            <person name="Govoni G."/>
            <person name="Cummings C.A."/>
            <person name="Ranieri M.L."/>
            <person name="Degoricija L."/>
            <person name="Hoelzer K."/>
            <person name="Rodriguez-Rivera L.D."/>
            <person name="Brown S."/>
            <person name="Bolchacova E."/>
            <person name="Furtado M.R."/>
            <person name="Wiedmann M."/>
        </authorList>
    </citation>
    <scope>NUCLEOTIDE SEQUENCE [LARGE SCALE GENOMIC DNA]</scope>
    <source>
        <strain evidence="1 2">A4-653</strain>
    </source>
</reference>
<accession>G5QQW8</accession>
<dbReference type="Proteomes" id="UP000004903">
    <property type="component" value="Unassembled WGS sequence"/>
</dbReference>
<organism evidence="1 2">
    <name type="scientific">Salmonella enterica subsp. enterica serovar Rubislaw str. A4-653</name>
    <dbReference type="NCBI Taxonomy" id="913081"/>
    <lineage>
        <taxon>Bacteria</taxon>
        <taxon>Pseudomonadati</taxon>
        <taxon>Pseudomonadota</taxon>
        <taxon>Gammaproteobacteria</taxon>
        <taxon>Enterobacterales</taxon>
        <taxon>Enterobacteriaceae</taxon>
        <taxon>Salmonella</taxon>
    </lineage>
</organism>
<name>G5QQW8_SALRU</name>
<sequence length="46" mass="5045">RRLSPAPERAPFVSASACVRNADYLPRILRSPAVAACKNHRPGSVW</sequence>
<protein>
    <submittedName>
        <fullName evidence="1">Uncharacterized protein</fullName>
    </submittedName>
</protein>
<gene>
    <name evidence="1" type="ORF">LTSERUB_5509</name>
</gene>
<dbReference type="EMBL" id="AFCT01001985">
    <property type="protein sequence ID" value="EHC80272.1"/>
    <property type="molecule type" value="Genomic_DNA"/>
</dbReference>
<comment type="caution">
    <text evidence="1">The sequence shown here is derived from an EMBL/GenBank/DDBJ whole genome shotgun (WGS) entry which is preliminary data.</text>
</comment>
<proteinExistence type="predicted"/>
<evidence type="ECO:0000313" key="2">
    <source>
        <dbReference type="Proteomes" id="UP000004903"/>
    </source>
</evidence>